<reference evidence="2" key="1">
    <citation type="submission" date="2021-02" db="EMBL/GenBank/DDBJ databases">
        <authorList>
            <person name="Dougan E. K."/>
            <person name="Rhodes N."/>
            <person name="Thang M."/>
            <person name="Chan C."/>
        </authorList>
    </citation>
    <scope>NUCLEOTIDE SEQUENCE</scope>
</reference>
<dbReference type="SUPFAM" id="SSF53474">
    <property type="entry name" value="alpha/beta-Hydrolases"/>
    <property type="match status" value="1"/>
</dbReference>
<dbReference type="Proteomes" id="UP000601435">
    <property type="component" value="Unassembled WGS sequence"/>
</dbReference>
<keyword evidence="3" id="KW-1185">Reference proteome</keyword>
<dbReference type="OrthoDB" id="408373at2759"/>
<dbReference type="PANTHER" id="PTHR43194:SF5">
    <property type="entry name" value="PIMELOYL-[ACYL-CARRIER PROTEIN] METHYL ESTER ESTERASE"/>
    <property type="match status" value="1"/>
</dbReference>
<gene>
    <name evidence="2" type="primary">rutD</name>
    <name evidence="2" type="ORF">SNEC2469_LOCUS10311</name>
</gene>
<dbReference type="InterPro" id="IPR050228">
    <property type="entry name" value="Carboxylesterase_BioH"/>
</dbReference>
<dbReference type="AlphaFoldDB" id="A0A812QIZ1"/>
<comment type="caution">
    <text evidence="2">The sequence shown here is derived from an EMBL/GenBank/DDBJ whole genome shotgun (WGS) entry which is preliminary data.</text>
</comment>
<dbReference type="Pfam" id="PF12697">
    <property type="entry name" value="Abhydrolase_6"/>
    <property type="match status" value="1"/>
</dbReference>
<name>A0A812QIZ1_9DINO</name>
<dbReference type="InterPro" id="IPR029058">
    <property type="entry name" value="AB_hydrolase_fold"/>
</dbReference>
<sequence>MGNGTSTSAGDKVPLSSMRCRSESQVPRCFRNVKCPYTPASTADGAYGVVNYSLIGPEDGQVVVCFHGLNGSRLLFQDTALYLSRYGGFRVLTFDLYGHGLSNAPPVDLCPGRSCSSACKPGCFSCSGTRARYDLEFFVEQTVDLLENIGLGSVRVNLLGFSLGGAIAMAFARCHPARVARIVAISPSGFIPRVPRLYHVLRACWCCLIPLAPHCLCTCWYQKERFARSVRSENQGMADESVHNLWSRFVWQLFVKRGVASATLATCQRVNWFDLSALFRDVGRHSRPVLLVWGERDTLNPPSTIGKKVAAFFANAKLLVIPRAGHIAICDKPAEATQRSMQNQRTCETGMGCMLHGRRLQLQAGTSAFSTQQLEW</sequence>
<dbReference type="InterPro" id="IPR000073">
    <property type="entry name" value="AB_hydrolase_1"/>
</dbReference>
<dbReference type="Gene3D" id="3.40.50.1820">
    <property type="entry name" value="alpha/beta hydrolase"/>
    <property type="match status" value="1"/>
</dbReference>
<feature type="domain" description="AB hydrolase-1" evidence="1">
    <location>
        <begin position="63"/>
        <end position="334"/>
    </location>
</feature>
<accession>A0A812QIZ1</accession>
<dbReference type="PANTHER" id="PTHR43194">
    <property type="entry name" value="HYDROLASE ALPHA/BETA FOLD FAMILY"/>
    <property type="match status" value="1"/>
</dbReference>
<dbReference type="EMBL" id="CAJNJA010016455">
    <property type="protein sequence ID" value="CAE7381121.1"/>
    <property type="molecule type" value="Genomic_DNA"/>
</dbReference>
<organism evidence="2 3">
    <name type="scientific">Symbiodinium necroappetens</name>
    <dbReference type="NCBI Taxonomy" id="1628268"/>
    <lineage>
        <taxon>Eukaryota</taxon>
        <taxon>Sar</taxon>
        <taxon>Alveolata</taxon>
        <taxon>Dinophyceae</taxon>
        <taxon>Suessiales</taxon>
        <taxon>Symbiodiniaceae</taxon>
        <taxon>Symbiodinium</taxon>
    </lineage>
</organism>
<evidence type="ECO:0000259" key="1">
    <source>
        <dbReference type="Pfam" id="PF12697"/>
    </source>
</evidence>
<proteinExistence type="predicted"/>
<evidence type="ECO:0000313" key="3">
    <source>
        <dbReference type="Proteomes" id="UP000601435"/>
    </source>
</evidence>
<protein>
    <submittedName>
        <fullName evidence="2">RutD protein</fullName>
    </submittedName>
</protein>
<evidence type="ECO:0000313" key="2">
    <source>
        <dbReference type="EMBL" id="CAE7381121.1"/>
    </source>
</evidence>